<dbReference type="EMBL" id="FN393083">
    <property type="protein sequence ID" value="CAY82237.1"/>
    <property type="molecule type" value="Genomic_DNA"/>
</dbReference>
<organism evidence="1">
    <name type="scientific">Saccharomyces cerevisiae (strain Lalvin EC1118 / Prise de mousse)</name>
    <name type="common">Baker's yeast</name>
    <dbReference type="NCBI Taxonomy" id="643680"/>
    <lineage>
        <taxon>Eukaryota</taxon>
        <taxon>Fungi</taxon>
        <taxon>Dikarya</taxon>
        <taxon>Ascomycota</taxon>
        <taxon>Saccharomycotina</taxon>
        <taxon>Saccharomycetes</taxon>
        <taxon>Saccharomycetales</taxon>
        <taxon>Saccharomycetaceae</taxon>
        <taxon>Saccharomyces</taxon>
    </lineage>
</organism>
<evidence type="ECO:0000313" key="1">
    <source>
        <dbReference type="EMBL" id="CAY82237.1"/>
    </source>
</evidence>
<name>C8ZFS1_YEAS8</name>
<sequence length="142" mass="15264">MVQPAPLITNAPTPKIPNIPAVALNVAPCIMAPISIDQLQGKYNSHVPTGFSSLISSAYGIHFLGSRDTNGPSPSNLSFLATSNSFDVNTGADSFEEGEEEEEEEDVYLLLLLPMIPATVTRPLPRIDLPSKILFLCQINIS</sequence>
<protein>
    <submittedName>
        <fullName evidence="1">EC1118_1N18_0881p</fullName>
    </submittedName>
</protein>
<dbReference type="AlphaFoldDB" id="C8ZFS1"/>
<dbReference type="HOGENOM" id="CLU_1817318_0_0_1"/>
<gene>
    <name evidence="1" type="ORF">EC1118_1N18_0881g</name>
</gene>
<reference evidence="1" key="1">
    <citation type="journal article" date="2009" name="Proc. Natl. Acad. Sci. U.S.A.">
        <title>Eukaryote-to-eukaryote gene transfer events revealed by the genome sequence of the wine yeast Saccharomyces cerevisiae EC1118.</title>
        <authorList>
            <person name="Novo M."/>
            <person name="Bigey F."/>
            <person name="Beyne E."/>
            <person name="Galeote V."/>
            <person name="Gavory F."/>
            <person name="Mallet S."/>
            <person name="Cambot B."/>
            <person name="Legras J.L."/>
            <person name="Wincker P."/>
            <person name="Casaregola S."/>
            <person name="Dequin S."/>
        </authorList>
    </citation>
    <scope>NUCLEOTIDE SEQUENCE [LARGE SCALE GENOMIC DNA]</scope>
    <source>
        <strain evidence="1">Lalvin EC1118</strain>
        <strain>Lalvin EC1118 / Prise de mousse</strain>
    </source>
</reference>
<accession>C8ZFS1</accession>
<proteinExistence type="predicted"/>